<dbReference type="Proteomes" id="UP000310719">
    <property type="component" value="Chromosome"/>
</dbReference>
<protein>
    <submittedName>
        <fullName evidence="1">Uncharacterized protein</fullName>
    </submittedName>
</protein>
<dbReference type="EMBL" id="LR590464">
    <property type="protein sequence ID" value="VTP68984.1"/>
    <property type="molecule type" value="Genomic_DNA"/>
</dbReference>
<evidence type="ECO:0000313" key="1">
    <source>
        <dbReference type="EMBL" id="VTP68984.1"/>
    </source>
</evidence>
<organism evidence="1 2">
    <name type="scientific">Leclercia adecarboxylata</name>
    <dbReference type="NCBI Taxonomy" id="83655"/>
    <lineage>
        <taxon>Bacteria</taxon>
        <taxon>Pseudomonadati</taxon>
        <taxon>Pseudomonadota</taxon>
        <taxon>Gammaproteobacteria</taxon>
        <taxon>Enterobacterales</taxon>
        <taxon>Enterobacteriaceae</taxon>
        <taxon>Leclercia</taxon>
    </lineage>
</organism>
<reference evidence="1 2" key="1">
    <citation type="submission" date="2019-05" db="EMBL/GenBank/DDBJ databases">
        <authorList>
            <consortium name="Pathogen Informatics"/>
        </authorList>
    </citation>
    <scope>NUCLEOTIDE SEQUENCE [LARGE SCALE GENOMIC DNA]</scope>
    <source>
        <strain evidence="1 2">NCTC13032</strain>
    </source>
</reference>
<accession>A0A4U9HWN0</accession>
<gene>
    <name evidence="1" type="ORF">NCTC13032_03874</name>
</gene>
<dbReference type="AlphaFoldDB" id="A0A4U9HWN0"/>
<evidence type="ECO:0000313" key="2">
    <source>
        <dbReference type="Proteomes" id="UP000310719"/>
    </source>
</evidence>
<sequence length="47" mass="5222">MRRKIARECGLAARIKHRHADGVFHLTKILPGDSALMELQGAIAKKL</sequence>
<name>A0A4U9HWN0_9ENTR</name>
<proteinExistence type="predicted"/>